<dbReference type="eggNOG" id="COG0664">
    <property type="taxonomic scope" value="Bacteria"/>
</dbReference>
<dbReference type="InterPro" id="IPR036388">
    <property type="entry name" value="WH-like_DNA-bd_sf"/>
</dbReference>
<organism evidence="2 3">
    <name type="scientific">Belliella baltica (strain DSM 15883 / CIP 108006 / LMG 21964 / BA134)</name>
    <dbReference type="NCBI Taxonomy" id="866536"/>
    <lineage>
        <taxon>Bacteria</taxon>
        <taxon>Pseudomonadati</taxon>
        <taxon>Bacteroidota</taxon>
        <taxon>Cytophagia</taxon>
        <taxon>Cytophagales</taxon>
        <taxon>Cyclobacteriaceae</taxon>
        <taxon>Belliella</taxon>
    </lineage>
</organism>
<name>I3Z908_BELBD</name>
<keyword evidence="3" id="KW-1185">Reference proteome</keyword>
<dbReference type="Gene3D" id="2.60.120.10">
    <property type="entry name" value="Jelly Rolls"/>
    <property type="match status" value="1"/>
</dbReference>
<dbReference type="EMBL" id="CP003281">
    <property type="protein sequence ID" value="AFL85726.1"/>
    <property type="molecule type" value="Genomic_DNA"/>
</dbReference>
<feature type="domain" description="Cyclic nucleotide-binding" evidence="1">
    <location>
        <begin position="17"/>
        <end position="116"/>
    </location>
</feature>
<dbReference type="InterPro" id="IPR000595">
    <property type="entry name" value="cNMP-bd_dom"/>
</dbReference>
<evidence type="ECO:0000313" key="3">
    <source>
        <dbReference type="Proteomes" id="UP000006050"/>
    </source>
</evidence>
<dbReference type="PROSITE" id="PS50042">
    <property type="entry name" value="CNMP_BINDING_3"/>
    <property type="match status" value="1"/>
</dbReference>
<dbReference type="RefSeq" id="WP_014773666.1">
    <property type="nucleotide sequence ID" value="NC_018010.1"/>
</dbReference>
<dbReference type="Gene3D" id="1.10.10.10">
    <property type="entry name" value="Winged helix-like DNA-binding domain superfamily/Winged helix DNA-binding domain"/>
    <property type="match status" value="1"/>
</dbReference>
<dbReference type="PATRIC" id="fig|866536.3.peg.3335"/>
<dbReference type="CDD" id="cd00038">
    <property type="entry name" value="CAP_ED"/>
    <property type="match status" value="1"/>
</dbReference>
<reference evidence="3" key="1">
    <citation type="submission" date="2012-06" db="EMBL/GenBank/DDBJ databases">
        <title>The complete genome of Belliella baltica DSM 15883.</title>
        <authorList>
            <person name="Lucas S."/>
            <person name="Copeland A."/>
            <person name="Lapidus A."/>
            <person name="Goodwin L."/>
            <person name="Pitluck S."/>
            <person name="Peters L."/>
            <person name="Mikhailova N."/>
            <person name="Davenport K."/>
            <person name="Kyrpides N."/>
            <person name="Mavromatis K."/>
            <person name="Pagani I."/>
            <person name="Ivanova N."/>
            <person name="Ovchinnikova G."/>
            <person name="Zeytun A."/>
            <person name="Detter J.C."/>
            <person name="Han C."/>
            <person name="Land M."/>
            <person name="Hauser L."/>
            <person name="Markowitz V."/>
            <person name="Cheng J.-F."/>
            <person name="Hugenholtz P."/>
            <person name="Woyke T."/>
            <person name="Wu D."/>
            <person name="Tindall B."/>
            <person name="Pomrenke H."/>
            <person name="Brambilla E."/>
            <person name="Klenk H.-P."/>
            <person name="Eisen J.A."/>
        </authorList>
    </citation>
    <scope>NUCLEOTIDE SEQUENCE [LARGE SCALE GENOMIC DNA]</scope>
    <source>
        <strain evidence="3">DSM 15883 / CIP 108006 / LMG 21964 / BA134</strain>
    </source>
</reference>
<dbReference type="Pfam" id="PF00027">
    <property type="entry name" value="cNMP_binding"/>
    <property type="match status" value="1"/>
</dbReference>
<dbReference type="AlphaFoldDB" id="I3Z908"/>
<dbReference type="InterPro" id="IPR014710">
    <property type="entry name" value="RmlC-like_jellyroll"/>
</dbReference>
<proteinExistence type="predicted"/>
<protein>
    <submittedName>
        <fullName evidence="2">cAMP-binding protein</fullName>
    </submittedName>
</protein>
<dbReference type="Proteomes" id="UP000006050">
    <property type="component" value="Chromosome"/>
</dbReference>
<sequence>MALYDFYFQQFNEKVPLTKEEQEQIQSYLTLRKIRKKQSFLQEGEVCKSYAFVNKGSLRKYSIENGNEHIIQFAIEGWTVGDLLSFLSEEPATYHIDTLEDSELVLMSKAAHDELLRTQPKYETYFRLLITGAYIALQRRHSFTLSLPVEQRYTDFVKKYPEIVQRVPQHMIASYLGLTPETLSRVRKKLAKRK</sequence>
<dbReference type="HOGENOM" id="CLU_075053_9_2_10"/>
<gene>
    <name evidence="2" type="ordered locus">Belba_3215</name>
</gene>
<dbReference type="InterPro" id="IPR018490">
    <property type="entry name" value="cNMP-bd_dom_sf"/>
</dbReference>
<dbReference type="STRING" id="866536.Belba_3215"/>
<dbReference type="KEGG" id="bbd:Belba_3215"/>
<accession>I3Z908</accession>
<evidence type="ECO:0000259" key="1">
    <source>
        <dbReference type="PROSITE" id="PS50042"/>
    </source>
</evidence>
<evidence type="ECO:0000313" key="2">
    <source>
        <dbReference type="EMBL" id="AFL85726.1"/>
    </source>
</evidence>
<dbReference type="SUPFAM" id="SSF51206">
    <property type="entry name" value="cAMP-binding domain-like"/>
    <property type="match status" value="1"/>
</dbReference>
<dbReference type="OrthoDB" id="667553at2"/>